<keyword evidence="3" id="KW-1185">Reference proteome</keyword>
<evidence type="ECO:0000313" key="3">
    <source>
        <dbReference type="Proteomes" id="UP000030671"/>
    </source>
</evidence>
<dbReference type="Proteomes" id="UP000030671">
    <property type="component" value="Unassembled WGS sequence"/>
</dbReference>
<dbReference type="EMBL" id="KI925463">
    <property type="protein sequence ID" value="ETW77101.1"/>
    <property type="molecule type" value="Genomic_DNA"/>
</dbReference>
<dbReference type="InParanoid" id="W4JW39"/>
<dbReference type="GeneID" id="20676522"/>
<accession>W4JW39</accession>
<feature type="region of interest" description="Disordered" evidence="1">
    <location>
        <begin position="76"/>
        <end position="116"/>
    </location>
</feature>
<dbReference type="AlphaFoldDB" id="W4JW39"/>
<sequence>MHTCARVGVGSRSVPRVVRTHGLFVSTSGGSVHLRTCAREHSTAQHGTARHTPALRFVGRARAVDRAGPHVRDVRDARMRVQSAERERESAEQSRTEQSGAHARPHARRGRWVASI</sequence>
<reference evidence="2 3" key="1">
    <citation type="journal article" date="2012" name="New Phytol.">
        <title>Insight into trade-off between wood decay and parasitism from the genome of a fungal forest pathogen.</title>
        <authorList>
            <person name="Olson A."/>
            <person name="Aerts A."/>
            <person name="Asiegbu F."/>
            <person name="Belbahri L."/>
            <person name="Bouzid O."/>
            <person name="Broberg A."/>
            <person name="Canback B."/>
            <person name="Coutinho P.M."/>
            <person name="Cullen D."/>
            <person name="Dalman K."/>
            <person name="Deflorio G."/>
            <person name="van Diepen L.T."/>
            <person name="Dunand C."/>
            <person name="Duplessis S."/>
            <person name="Durling M."/>
            <person name="Gonthier P."/>
            <person name="Grimwood J."/>
            <person name="Fossdal C.G."/>
            <person name="Hansson D."/>
            <person name="Henrissat B."/>
            <person name="Hietala A."/>
            <person name="Himmelstrand K."/>
            <person name="Hoffmeister D."/>
            <person name="Hogberg N."/>
            <person name="James T.Y."/>
            <person name="Karlsson M."/>
            <person name="Kohler A."/>
            <person name="Kues U."/>
            <person name="Lee Y.H."/>
            <person name="Lin Y.C."/>
            <person name="Lind M."/>
            <person name="Lindquist E."/>
            <person name="Lombard V."/>
            <person name="Lucas S."/>
            <person name="Lunden K."/>
            <person name="Morin E."/>
            <person name="Murat C."/>
            <person name="Park J."/>
            <person name="Raffaello T."/>
            <person name="Rouze P."/>
            <person name="Salamov A."/>
            <person name="Schmutz J."/>
            <person name="Solheim H."/>
            <person name="Stahlberg J."/>
            <person name="Velez H."/>
            <person name="de Vries R.P."/>
            <person name="Wiebenga A."/>
            <person name="Woodward S."/>
            <person name="Yakovlev I."/>
            <person name="Garbelotto M."/>
            <person name="Martin F."/>
            <person name="Grigoriev I.V."/>
            <person name="Stenlid J."/>
        </authorList>
    </citation>
    <scope>NUCLEOTIDE SEQUENCE [LARGE SCALE GENOMIC DNA]</scope>
    <source>
        <strain evidence="2 3">TC 32-1</strain>
    </source>
</reference>
<name>W4JW39_HETIT</name>
<dbReference type="RefSeq" id="XP_009550647.1">
    <property type="nucleotide sequence ID" value="XM_009552352.1"/>
</dbReference>
<evidence type="ECO:0000256" key="1">
    <source>
        <dbReference type="SAM" id="MobiDB-lite"/>
    </source>
</evidence>
<gene>
    <name evidence="2" type="ORF">HETIRDRAFT_454493</name>
</gene>
<evidence type="ECO:0000313" key="2">
    <source>
        <dbReference type="EMBL" id="ETW77101.1"/>
    </source>
</evidence>
<feature type="compositionally biased region" description="Basic and acidic residues" evidence="1">
    <location>
        <begin position="76"/>
        <end position="95"/>
    </location>
</feature>
<organism evidence="2 3">
    <name type="scientific">Heterobasidion irregulare (strain TC 32-1)</name>
    <dbReference type="NCBI Taxonomy" id="747525"/>
    <lineage>
        <taxon>Eukaryota</taxon>
        <taxon>Fungi</taxon>
        <taxon>Dikarya</taxon>
        <taxon>Basidiomycota</taxon>
        <taxon>Agaricomycotina</taxon>
        <taxon>Agaricomycetes</taxon>
        <taxon>Russulales</taxon>
        <taxon>Bondarzewiaceae</taxon>
        <taxon>Heterobasidion</taxon>
        <taxon>Heterobasidion annosum species complex</taxon>
    </lineage>
</organism>
<proteinExistence type="predicted"/>
<protein>
    <submittedName>
        <fullName evidence="2">Uncharacterized protein</fullName>
    </submittedName>
</protein>
<feature type="compositionally biased region" description="Basic residues" evidence="1">
    <location>
        <begin position="103"/>
        <end position="116"/>
    </location>
</feature>
<dbReference type="KEGG" id="hir:HETIRDRAFT_454493"/>
<dbReference type="HOGENOM" id="CLU_2097188_0_0_1"/>